<feature type="region of interest" description="Disordered" evidence="1">
    <location>
        <begin position="1"/>
        <end position="36"/>
    </location>
</feature>
<feature type="region of interest" description="Disordered" evidence="1">
    <location>
        <begin position="52"/>
        <end position="162"/>
    </location>
</feature>
<feature type="compositionally biased region" description="Basic and acidic residues" evidence="1">
    <location>
        <begin position="82"/>
        <end position="97"/>
    </location>
</feature>
<evidence type="ECO:0000256" key="1">
    <source>
        <dbReference type="SAM" id="MobiDB-lite"/>
    </source>
</evidence>
<dbReference type="EMBL" id="HBIP01020470">
    <property type="protein sequence ID" value="CAE0497095.1"/>
    <property type="molecule type" value="Transcribed_RNA"/>
</dbReference>
<dbReference type="PANTHER" id="PTHR35713">
    <property type="entry name" value="ARGININE/SERINE-RICH-LIKE SPLICING FACTOR"/>
    <property type="match status" value="1"/>
</dbReference>
<protein>
    <submittedName>
        <fullName evidence="2">Uncharacterized protein</fullName>
    </submittedName>
</protein>
<organism evidence="2">
    <name type="scientific">Dunaliella tertiolecta</name>
    <name type="common">Green alga</name>
    <dbReference type="NCBI Taxonomy" id="3047"/>
    <lineage>
        <taxon>Eukaryota</taxon>
        <taxon>Viridiplantae</taxon>
        <taxon>Chlorophyta</taxon>
        <taxon>core chlorophytes</taxon>
        <taxon>Chlorophyceae</taxon>
        <taxon>CS clade</taxon>
        <taxon>Chlamydomonadales</taxon>
        <taxon>Dunaliellaceae</taxon>
        <taxon>Dunaliella</taxon>
    </lineage>
</organism>
<proteinExistence type="predicted"/>
<feature type="compositionally biased region" description="Acidic residues" evidence="1">
    <location>
        <begin position="135"/>
        <end position="149"/>
    </location>
</feature>
<name>A0A7S3QYQ1_DUNTE</name>
<dbReference type="AlphaFoldDB" id="A0A7S3QYQ1"/>
<accession>A0A7S3QYQ1</accession>
<reference evidence="2" key="1">
    <citation type="submission" date="2021-01" db="EMBL/GenBank/DDBJ databases">
        <authorList>
            <person name="Corre E."/>
            <person name="Pelletier E."/>
            <person name="Niang G."/>
            <person name="Scheremetjew M."/>
            <person name="Finn R."/>
            <person name="Kale V."/>
            <person name="Holt S."/>
            <person name="Cochrane G."/>
            <person name="Meng A."/>
            <person name="Brown T."/>
            <person name="Cohen L."/>
        </authorList>
    </citation>
    <scope>NUCLEOTIDE SEQUENCE</scope>
    <source>
        <strain evidence="2">CCMP1320</strain>
    </source>
</reference>
<dbReference type="PANTHER" id="PTHR35713:SF1">
    <property type="entry name" value="ARGININE_SERINE-RICH-LIKE SPLICING FACTOR"/>
    <property type="match status" value="1"/>
</dbReference>
<evidence type="ECO:0000313" key="2">
    <source>
        <dbReference type="EMBL" id="CAE0497095.1"/>
    </source>
</evidence>
<gene>
    <name evidence="2" type="ORF">DTER00134_LOCUS12168</name>
</gene>
<feature type="compositionally biased region" description="Low complexity" evidence="1">
    <location>
        <begin position="12"/>
        <end position="22"/>
    </location>
</feature>
<sequence>MHSSVTLPAGRAASVQNTAAAAQRRPLSASLCAPTSRQLSCLRPTRWRRIRQIERHSVTPGTEEQRSPMDAPQEWETPAPSRRPDIFPEFEKMERVFLPKPLPGDPEMPDEEAEEAKKRTFPGDPDPEQKPGEPAEPDNPPEEEGADPENPEKSGDTPAIPE</sequence>
<feature type="compositionally biased region" description="Basic and acidic residues" evidence="1">
    <location>
        <begin position="52"/>
        <end position="67"/>
    </location>
</feature>